<dbReference type="InterPro" id="IPR029061">
    <property type="entry name" value="THDP-binding"/>
</dbReference>
<evidence type="ECO:0000256" key="1">
    <source>
        <dbReference type="ARBA" id="ARBA00007812"/>
    </source>
</evidence>
<gene>
    <name evidence="7" type="ORF">OINT_1001864</name>
</gene>
<evidence type="ECO:0000259" key="5">
    <source>
        <dbReference type="Pfam" id="PF02775"/>
    </source>
</evidence>
<dbReference type="SUPFAM" id="SSF52518">
    <property type="entry name" value="Thiamin diphosphate-binding fold (THDP-binding)"/>
    <property type="match status" value="2"/>
</dbReference>
<dbReference type="InterPro" id="IPR045229">
    <property type="entry name" value="TPP_enz"/>
</dbReference>
<dbReference type="CDD" id="cd07035">
    <property type="entry name" value="TPP_PYR_POX_like"/>
    <property type="match status" value="1"/>
</dbReference>
<dbReference type="Proteomes" id="UP000004386">
    <property type="component" value="Unassembled WGS sequence"/>
</dbReference>
<dbReference type="HOGENOM" id="CLU_013748_3_4_5"/>
<feature type="domain" description="Thiamine pyrophosphate enzyme N-terminal TPP-binding" evidence="6">
    <location>
        <begin position="86"/>
        <end position="201"/>
    </location>
</feature>
<dbReference type="PANTHER" id="PTHR18968">
    <property type="entry name" value="THIAMINE PYROPHOSPHATE ENZYMES"/>
    <property type="match status" value="1"/>
</dbReference>
<accession>C4WGC7</accession>
<feature type="domain" description="Thiamine pyrophosphate enzyme TPP-binding" evidence="5">
    <location>
        <begin position="468"/>
        <end position="614"/>
    </location>
</feature>
<dbReference type="InterPro" id="IPR011766">
    <property type="entry name" value="TPP_enzyme_TPP-bd"/>
</dbReference>
<dbReference type="Pfam" id="PF02776">
    <property type="entry name" value="TPP_enzyme_N"/>
    <property type="match status" value="1"/>
</dbReference>
<comment type="caution">
    <text evidence="7">The sequence shown here is derived from an EMBL/GenBank/DDBJ whole genome shotgun (WGS) entry which is preliminary data.</text>
</comment>
<evidence type="ECO:0000259" key="6">
    <source>
        <dbReference type="Pfam" id="PF02776"/>
    </source>
</evidence>
<dbReference type="GO" id="GO:0009099">
    <property type="term" value="P:L-valine biosynthetic process"/>
    <property type="evidence" value="ECO:0007669"/>
    <property type="project" value="TreeGrafter"/>
</dbReference>
<dbReference type="InterPro" id="IPR029035">
    <property type="entry name" value="DHS-like_NAD/FAD-binding_dom"/>
</dbReference>
<dbReference type="NCBIfam" id="NF006052">
    <property type="entry name" value="PRK08199.1"/>
    <property type="match status" value="1"/>
</dbReference>
<dbReference type="InterPro" id="IPR012000">
    <property type="entry name" value="Thiamin_PyroP_enz_cen_dom"/>
</dbReference>
<dbReference type="InterPro" id="IPR012001">
    <property type="entry name" value="Thiamin_PyroP_enz_TPP-bd_dom"/>
</dbReference>
<sequence>MLDWEEKQTAEGKTRPRDQGPVHLSAIWVRLTMSSRSPKHMNCPEFRDDLFEKRRKNRPCKASREWRARHGEIEEMHTMTSKPNARTGGQILVDALRIHGADRVFCVPGESYLAALDAFHDASDAIDLIVCRQEGGAAYMAEAYGKLTGKPGICFVTRGPGATNASVGVHTAFQDSTPMLLFIGQVASDQVEREAFQEIDYRRMFGQMAKWVVQIDDPARIPELVSQAFHRAVNGRPGPVVIALPEDMLTSYAAVSDAPAYKQVQMHPGADQLQDMQALLAKAERPLVIVGGGGWNDDAVSDLRKFAENMHLPVAASFRCQDMFDNTHPLYAGEMGTSISPRLAQRVRDADLLIVIGARLGEMTTQGYELVSIPVPQQKLVHIHPGAEELGRVYHADVPVNASMPAFCAAAARLAPVADPRWKAWTDSANADYRDNIKSPVIPGEVQMGEVMEWLRAHLPADAIITNGAGNYSAWPHRFYQYRTYRSQLAPTNGSMGYGVPAAVAAKLTAPERTVIAFAGDGCFLMNGQELATAAQYGANAIFIVVNNGMYGTIRMHQERTYPGRVSGTGLANPDFAALARAYGLHGEVVEKTADFAPAFEACEKSGKPGLIEIRIDPEALSPKMSLSQMREQGFAKQK</sequence>
<evidence type="ECO:0000256" key="2">
    <source>
        <dbReference type="ARBA" id="ARBA00023052"/>
    </source>
</evidence>
<dbReference type="Gene3D" id="3.40.50.1220">
    <property type="entry name" value="TPP-binding domain"/>
    <property type="match status" value="1"/>
</dbReference>
<dbReference type="EMBL" id="ACQA01000001">
    <property type="protein sequence ID" value="EEQ96434.1"/>
    <property type="molecule type" value="Genomic_DNA"/>
</dbReference>
<keyword evidence="2 3" id="KW-0786">Thiamine pyrophosphate</keyword>
<dbReference type="PROSITE" id="PS00187">
    <property type="entry name" value="TPP_ENZYMES"/>
    <property type="match status" value="1"/>
</dbReference>
<dbReference type="CDD" id="cd00568">
    <property type="entry name" value="TPP_enzymes"/>
    <property type="match status" value="1"/>
</dbReference>
<dbReference type="GO" id="GO:0005948">
    <property type="term" value="C:acetolactate synthase complex"/>
    <property type="evidence" value="ECO:0007669"/>
    <property type="project" value="TreeGrafter"/>
</dbReference>
<dbReference type="GO" id="GO:0030976">
    <property type="term" value="F:thiamine pyrophosphate binding"/>
    <property type="evidence" value="ECO:0007669"/>
    <property type="project" value="InterPro"/>
</dbReference>
<dbReference type="FunFam" id="3.40.50.970:FF:000007">
    <property type="entry name" value="Acetolactate synthase"/>
    <property type="match status" value="1"/>
</dbReference>
<dbReference type="AlphaFoldDB" id="C4WGC7"/>
<evidence type="ECO:0000313" key="8">
    <source>
        <dbReference type="Proteomes" id="UP000004386"/>
    </source>
</evidence>
<dbReference type="Pfam" id="PF00205">
    <property type="entry name" value="TPP_enzyme_M"/>
    <property type="match status" value="1"/>
</dbReference>
<dbReference type="GO" id="GO:0000287">
    <property type="term" value="F:magnesium ion binding"/>
    <property type="evidence" value="ECO:0007669"/>
    <property type="project" value="InterPro"/>
</dbReference>
<name>C4WGC7_9HYPH</name>
<dbReference type="SUPFAM" id="SSF52467">
    <property type="entry name" value="DHS-like NAD/FAD-binding domain"/>
    <property type="match status" value="1"/>
</dbReference>
<comment type="similarity">
    <text evidence="1 3">Belongs to the TPP enzyme family.</text>
</comment>
<reference evidence="7 8" key="1">
    <citation type="submission" date="2009-05" db="EMBL/GenBank/DDBJ databases">
        <authorList>
            <person name="Setubal J.C."/>
            <person name="Boyle S."/>
            <person name="Crasta O.R."/>
            <person name="Gillespie J.J."/>
            <person name="Kenyon R.W."/>
            <person name="Lu J."/>
            <person name="Mane S."/>
            <person name="Nagrani S."/>
            <person name="Shallom J.M."/>
            <person name="Shallom S."/>
            <person name="Shukla M."/>
            <person name="Snyder E.E."/>
            <person name="Sobral B.W."/>
            <person name="Wattam A.R."/>
            <person name="Will R."/>
            <person name="Williams K."/>
            <person name="Yoo H."/>
            <person name="Munk C."/>
            <person name="Tapia R."/>
            <person name="Green L."/>
            <person name="Rogers Y."/>
            <person name="Detter J.C."/>
            <person name="Bruce D."/>
            <person name="Brettin T.S."/>
            <person name="Tsolis R."/>
        </authorList>
    </citation>
    <scope>NUCLEOTIDE SEQUENCE [LARGE SCALE GENOMIC DNA]</scope>
    <source>
        <strain evidence="7 8">LMG 3301</strain>
    </source>
</reference>
<dbReference type="GO" id="GO:0003984">
    <property type="term" value="F:acetolactate synthase activity"/>
    <property type="evidence" value="ECO:0007669"/>
    <property type="project" value="TreeGrafter"/>
</dbReference>
<dbReference type="GO" id="GO:0009097">
    <property type="term" value="P:isoleucine biosynthetic process"/>
    <property type="evidence" value="ECO:0007669"/>
    <property type="project" value="TreeGrafter"/>
</dbReference>
<dbReference type="PANTHER" id="PTHR18968:SF120">
    <property type="entry name" value="ACETOLACTATE SYNTHASE LARGE SUBUNIT"/>
    <property type="match status" value="1"/>
</dbReference>
<evidence type="ECO:0000313" key="7">
    <source>
        <dbReference type="EMBL" id="EEQ96434.1"/>
    </source>
</evidence>
<evidence type="ECO:0000256" key="3">
    <source>
        <dbReference type="RuleBase" id="RU362132"/>
    </source>
</evidence>
<dbReference type="Gene3D" id="3.40.50.970">
    <property type="match status" value="2"/>
</dbReference>
<organism evidence="7 8">
    <name type="scientific">Brucella intermedia LMG 3301</name>
    <dbReference type="NCBI Taxonomy" id="641118"/>
    <lineage>
        <taxon>Bacteria</taxon>
        <taxon>Pseudomonadati</taxon>
        <taxon>Pseudomonadota</taxon>
        <taxon>Alphaproteobacteria</taxon>
        <taxon>Hyphomicrobiales</taxon>
        <taxon>Brucellaceae</taxon>
        <taxon>Brucella/Ochrobactrum group</taxon>
        <taxon>Brucella</taxon>
    </lineage>
</organism>
<evidence type="ECO:0000259" key="4">
    <source>
        <dbReference type="Pfam" id="PF00205"/>
    </source>
</evidence>
<feature type="domain" description="Thiamine pyrophosphate enzyme central" evidence="4">
    <location>
        <begin position="274"/>
        <end position="408"/>
    </location>
</feature>
<dbReference type="Pfam" id="PF02775">
    <property type="entry name" value="TPP_enzyme_C"/>
    <property type="match status" value="1"/>
</dbReference>
<dbReference type="GO" id="GO:0050660">
    <property type="term" value="F:flavin adenine dinucleotide binding"/>
    <property type="evidence" value="ECO:0007669"/>
    <property type="project" value="TreeGrafter"/>
</dbReference>
<proteinExistence type="inferred from homology"/>
<dbReference type="InterPro" id="IPR000399">
    <property type="entry name" value="TPP-bd_CS"/>
</dbReference>
<protein>
    <submittedName>
        <fullName evidence="7">Acetolactate synthase 2 catalytic subunit</fullName>
    </submittedName>
</protein>